<dbReference type="AlphaFoldDB" id="A0A8X6N6F8"/>
<dbReference type="GO" id="GO:0000729">
    <property type="term" value="P:DNA double-strand break processing"/>
    <property type="evidence" value="ECO:0007669"/>
    <property type="project" value="TreeGrafter"/>
</dbReference>
<dbReference type="GO" id="GO:0000014">
    <property type="term" value="F:single-stranded DNA endodeoxyribonuclease activity"/>
    <property type="evidence" value="ECO:0007669"/>
    <property type="project" value="TreeGrafter"/>
</dbReference>
<dbReference type="GO" id="GO:0006303">
    <property type="term" value="P:double-strand break repair via nonhomologous end joining"/>
    <property type="evidence" value="ECO:0007669"/>
    <property type="project" value="TreeGrafter"/>
</dbReference>
<dbReference type="GO" id="GO:0005634">
    <property type="term" value="C:nucleus"/>
    <property type="evidence" value="ECO:0007669"/>
    <property type="project" value="TreeGrafter"/>
</dbReference>
<name>A0A8X6N6F8_NEPPI</name>
<proteinExistence type="predicted"/>
<protein>
    <submittedName>
        <fullName evidence="1">Planarian mariner-8 protein</fullName>
    </submittedName>
</protein>
<dbReference type="GO" id="GO:0044547">
    <property type="term" value="F:DNA topoisomerase binding"/>
    <property type="evidence" value="ECO:0007669"/>
    <property type="project" value="TreeGrafter"/>
</dbReference>
<comment type="caution">
    <text evidence="1">The sequence shown here is derived from an EMBL/GenBank/DDBJ whole genome shotgun (WGS) entry which is preliminary data.</text>
</comment>
<dbReference type="PANTHER" id="PTHR46060:SF2">
    <property type="entry name" value="HISTONE-LYSINE N-METHYLTRANSFERASE SETMAR"/>
    <property type="match status" value="1"/>
</dbReference>
<dbReference type="GO" id="GO:0031297">
    <property type="term" value="P:replication fork processing"/>
    <property type="evidence" value="ECO:0007669"/>
    <property type="project" value="TreeGrafter"/>
</dbReference>
<gene>
    <name evidence="1" type="primary">planarian</name>
    <name evidence="1" type="ORF">NPIL_109451</name>
</gene>
<dbReference type="GO" id="GO:0003697">
    <property type="term" value="F:single-stranded DNA binding"/>
    <property type="evidence" value="ECO:0007669"/>
    <property type="project" value="TreeGrafter"/>
</dbReference>
<organism evidence="1 2">
    <name type="scientific">Nephila pilipes</name>
    <name type="common">Giant wood spider</name>
    <name type="synonym">Nephila maculata</name>
    <dbReference type="NCBI Taxonomy" id="299642"/>
    <lineage>
        <taxon>Eukaryota</taxon>
        <taxon>Metazoa</taxon>
        <taxon>Ecdysozoa</taxon>
        <taxon>Arthropoda</taxon>
        <taxon>Chelicerata</taxon>
        <taxon>Arachnida</taxon>
        <taxon>Araneae</taxon>
        <taxon>Araneomorphae</taxon>
        <taxon>Entelegynae</taxon>
        <taxon>Araneoidea</taxon>
        <taxon>Nephilidae</taxon>
        <taxon>Nephila</taxon>
    </lineage>
</organism>
<accession>A0A8X6N6F8</accession>
<evidence type="ECO:0000313" key="1">
    <source>
        <dbReference type="EMBL" id="GFS95889.1"/>
    </source>
</evidence>
<dbReference type="InterPro" id="IPR052709">
    <property type="entry name" value="Transposase-MT_Hybrid"/>
</dbReference>
<dbReference type="GO" id="GO:0044774">
    <property type="term" value="P:mitotic DNA integrity checkpoint signaling"/>
    <property type="evidence" value="ECO:0007669"/>
    <property type="project" value="TreeGrafter"/>
</dbReference>
<reference evidence="1" key="1">
    <citation type="submission" date="2020-08" db="EMBL/GenBank/DDBJ databases">
        <title>Multicomponent nature underlies the extraordinary mechanical properties of spider dragline silk.</title>
        <authorList>
            <person name="Kono N."/>
            <person name="Nakamura H."/>
            <person name="Mori M."/>
            <person name="Yoshida Y."/>
            <person name="Ohtoshi R."/>
            <person name="Malay A.D."/>
            <person name="Moran D.A.P."/>
            <person name="Tomita M."/>
            <person name="Numata K."/>
            <person name="Arakawa K."/>
        </authorList>
    </citation>
    <scope>NUCLEOTIDE SEQUENCE</scope>
</reference>
<dbReference type="EMBL" id="BMAW01054336">
    <property type="protein sequence ID" value="GFS95889.1"/>
    <property type="molecule type" value="Genomic_DNA"/>
</dbReference>
<dbReference type="GO" id="GO:0046975">
    <property type="term" value="F:histone H3K36 methyltransferase activity"/>
    <property type="evidence" value="ECO:0007669"/>
    <property type="project" value="TreeGrafter"/>
</dbReference>
<sequence>MSSSTTRQAVANINSVFIIQVATNVTVARWFEKFRSGDFDLSNESHGRPKTQVDSDVLKATVAANSSESAREISLMYNVSKQTILTNLAQIAKWMTPILLQDDARLHAARMTVSKLQDQFTISKRMARVEKQINMATYTL</sequence>
<dbReference type="GO" id="GO:0042800">
    <property type="term" value="F:histone H3K4 methyltransferase activity"/>
    <property type="evidence" value="ECO:0007669"/>
    <property type="project" value="TreeGrafter"/>
</dbReference>
<dbReference type="GO" id="GO:0003690">
    <property type="term" value="F:double-stranded DNA binding"/>
    <property type="evidence" value="ECO:0007669"/>
    <property type="project" value="TreeGrafter"/>
</dbReference>
<dbReference type="OrthoDB" id="616263at2759"/>
<dbReference type="Proteomes" id="UP000887013">
    <property type="component" value="Unassembled WGS sequence"/>
</dbReference>
<dbReference type="GO" id="GO:0000793">
    <property type="term" value="C:condensed chromosome"/>
    <property type="evidence" value="ECO:0007669"/>
    <property type="project" value="TreeGrafter"/>
</dbReference>
<keyword evidence="2" id="KW-1185">Reference proteome</keyword>
<dbReference type="PANTHER" id="PTHR46060">
    <property type="entry name" value="MARINER MOS1 TRANSPOSASE-LIKE PROTEIN"/>
    <property type="match status" value="1"/>
</dbReference>
<dbReference type="GO" id="GO:0035861">
    <property type="term" value="C:site of double-strand break"/>
    <property type="evidence" value="ECO:0007669"/>
    <property type="project" value="TreeGrafter"/>
</dbReference>
<evidence type="ECO:0000313" key="2">
    <source>
        <dbReference type="Proteomes" id="UP000887013"/>
    </source>
</evidence>
<dbReference type="GO" id="GO:0015074">
    <property type="term" value="P:DNA integration"/>
    <property type="evidence" value="ECO:0007669"/>
    <property type="project" value="TreeGrafter"/>
</dbReference>